<accession>A0A318EXQ0</accession>
<dbReference type="EMBL" id="QICS01000001">
    <property type="protein sequence ID" value="PXV95824.1"/>
    <property type="molecule type" value="Genomic_DNA"/>
</dbReference>
<sequence length="38" mass="4544">MIRMNHKVKQNCLLKLNSSPYCLEYTDIITLHFMKCVD</sequence>
<gene>
    <name evidence="1" type="ORF">C8E03_101454</name>
</gene>
<reference evidence="1 2" key="1">
    <citation type="submission" date="2018-05" db="EMBL/GenBank/DDBJ databases">
        <title>Genomic Encyclopedia of Type Strains, Phase IV (KMG-IV): sequencing the most valuable type-strain genomes for metagenomic binning, comparative biology and taxonomic classification.</title>
        <authorList>
            <person name="Goeker M."/>
        </authorList>
    </citation>
    <scope>NUCLEOTIDE SEQUENCE [LARGE SCALE GENOMIC DNA]</scope>
    <source>
        <strain evidence="1 2">DSM 28816</strain>
    </source>
</reference>
<comment type="caution">
    <text evidence="1">The sequence shown here is derived from an EMBL/GenBank/DDBJ whole genome shotgun (WGS) entry which is preliminary data.</text>
</comment>
<protein>
    <submittedName>
        <fullName evidence="1">Uncharacterized protein</fullName>
    </submittedName>
</protein>
<dbReference type="Proteomes" id="UP000247523">
    <property type="component" value="Unassembled WGS sequence"/>
</dbReference>
<evidence type="ECO:0000313" key="1">
    <source>
        <dbReference type="EMBL" id="PXV95824.1"/>
    </source>
</evidence>
<evidence type="ECO:0000313" key="2">
    <source>
        <dbReference type="Proteomes" id="UP000247523"/>
    </source>
</evidence>
<organism evidence="1 2">
    <name type="scientific">Lachnotalea glycerini</name>
    <dbReference type="NCBI Taxonomy" id="1763509"/>
    <lineage>
        <taxon>Bacteria</taxon>
        <taxon>Bacillati</taxon>
        <taxon>Bacillota</taxon>
        <taxon>Clostridia</taxon>
        <taxon>Lachnospirales</taxon>
        <taxon>Lachnospiraceae</taxon>
        <taxon>Lachnotalea</taxon>
    </lineage>
</organism>
<proteinExistence type="predicted"/>
<name>A0A318EXQ0_9FIRM</name>
<dbReference type="AlphaFoldDB" id="A0A318EXQ0"/>